<dbReference type="PANTHER" id="PTHR11733">
    <property type="entry name" value="ZINC METALLOPROTEASE FAMILY M13 NEPRILYSIN-RELATED"/>
    <property type="match status" value="1"/>
</dbReference>
<dbReference type="PRINTS" id="PR00786">
    <property type="entry name" value="NEPRILYSIN"/>
</dbReference>
<dbReference type="CDD" id="cd08662">
    <property type="entry name" value="M13"/>
    <property type="match status" value="1"/>
</dbReference>
<evidence type="ECO:0000313" key="11">
    <source>
        <dbReference type="Proteomes" id="UP000177107"/>
    </source>
</evidence>
<feature type="domain" description="Peptidase M13 C-terminal" evidence="8">
    <location>
        <begin position="458"/>
        <end position="657"/>
    </location>
</feature>
<evidence type="ECO:0000256" key="3">
    <source>
        <dbReference type="ARBA" id="ARBA00022670"/>
    </source>
</evidence>
<dbReference type="InterPro" id="IPR008753">
    <property type="entry name" value="Peptidase_M13_N"/>
</dbReference>
<dbReference type="InterPro" id="IPR000718">
    <property type="entry name" value="Peptidase_M13"/>
</dbReference>
<evidence type="ECO:0000256" key="5">
    <source>
        <dbReference type="ARBA" id="ARBA00022801"/>
    </source>
</evidence>
<evidence type="ECO:0000259" key="9">
    <source>
        <dbReference type="Pfam" id="PF05649"/>
    </source>
</evidence>
<keyword evidence="6" id="KW-0862">Zinc</keyword>
<protein>
    <recommendedName>
        <fullName evidence="12">Peptidase M13</fullName>
    </recommendedName>
</protein>
<sequence length="661" mass="76160">MSCSMRLMKKKRWGFDMRDIDKRVHPQDDFYNYANGGWFKRTAIPHDEARWGTFLMLRKKTERELMSILRSLAKKARARRGSEVQQIRDLYRSGMDMRSRNRLDAKPLEPLLKKIEAIRTTDDVVNSVALLHRYGVGVLWGTAVDQDEKNSDWNILHLYQSGLGLPDREYYLSQKPEQVRVRTAYVAYVTRIFRLLGDDKREAARKAGIVLTLETKLARASMKKEELRDPHKTYHKMHLSALQKIAKNVSWRRYFARIGADSPGALNVRQPAFVKAASSLLAHVPIDAWRAYLTFHLLSDASPYLSNRFGRASFDFYGKVLTGTTKIKPLWRRSLTTANASLGEALGKLYVDAYFPPRAKREMDELVSNLFVAYEERLKKLDWMSPATKRRALKKLRRISRKIGYPDKWKSYKGLVISPTDFFGNVLRSSRYEQRRNMRKFGKRVDRGEWHMTPQTVNAYYNPCTNDIAFPAAILQPPYFGPDQDDAINYGAIGGVIGHEITHGFDDEGSKFDGHGDLKSWWTKADRRRFERRARVLGKQFDSYTLHGVHVSGKLTMGENIADLGGYAIALDAYHRHLSKTGHTVIEGLTPIQRFFYGVALDWRQLSRPEVEKTLILTDPHSPALFRVNGPASNLPEFYEAFGVKKGDKLYRAPKDRAKIW</sequence>
<dbReference type="STRING" id="1798499.A3C95_01620"/>
<comment type="caution">
    <text evidence="10">The sequence shown here is derived from an EMBL/GenBank/DDBJ whole genome shotgun (WGS) entry which is preliminary data.</text>
</comment>
<proteinExistence type="inferred from homology"/>
<dbReference type="AlphaFoldDB" id="A0A1F6E424"/>
<reference evidence="10 11" key="1">
    <citation type="journal article" date="2016" name="Nat. Commun.">
        <title>Thousands of microbial genomes shed light on interconnected biogeochemical processes in an aquifer system.</title>
        <authorList>
            <person name="Anantharaman K."/>
            <person name="Brown C.T."/>
            <person name="Hug L.A."/>
            <person name="Sharon I."/>
            <person name="Castelle C.J."/>
            <person name="Probst A.J."/>
            <person name="Thomas B.C."/>
            <person name="Singh A."/>
            <person name="Wilkins M.J."/>
            <person name="Karaoz U."/>
            <person name="Brodie E.L."/>
            <person name="Williams K.H."/>
            <person name="Hubbard S.S."/>
            <person name="Banfield J.F."/>
        </authorList>
    </citation>
    <scope>NUCLEOTIDE SEQUENCE [LARGE SCALE GENOMIC DNA]</scope>
</reference>
<evidence type="ECO:0000256" key="6">
    <source>
        <dbReference type="ARBA" id="ARBA00022833"/>
    </source>
</evidence>
<dbReference type="GO" id="GO:0005886">
    <property type="term" value="C:plasma membrane"/>
    <property type="evidence" value="ECO:0007669"/>
    <property type="project" value="TreeGrafter"/>
</dbReference>
<keyword evidence="5" id="KW-0378">Hydrolase</keyword>
<dbReference type="Pfam" id="PF05649">
    <property type="entry name" value="Peptidase_M13_N"/>
    <property type="match status" value="1"/>
</dbReference>
<evidence type="ECO:0000256" key="1">
    <source>
        <dbReference type="ARBA" id="ARBA00001947"/>
    </source>
</evidence>
<dbReference type="GO" id="GO:0046872">
    <property type="term" value="F:metal ion binding"/>
    <property type="evidence" value="ECO:0007669"/>
    <property type="project" value="UniProtKB-KW"/>
</dbReference>
<comment type="similarity">
    <text evidence="2">Belongs to the peptidase M13 family.</text>
</comment>
<dbReference type="InterPro" id="IPR024079">
    <property type="entry name" value="MetalloPept_cat_dom_sf"/>
</dbReference>
<keyword evidence="3" id="KW-0645">Protease</keyword>
<comment type="cofactor">
    <cofactor evidence="1">
        <name>Zn(2+)</name>
        <dbReference type="ChEBI" id="CHEBI:29105"/>
    </cofactor>
</comment>
<dbReference type="EMBL" id="MFLM01000009">
    <property type="protein sequence ID" value="OGG68386.1"/>
    <property type="molecule type" value="Genomic_DNA"/>
</dbReference>
<dbReference type="GO" id="GO:0016485">
    <property type="term" value="P:protein processing"/>
    <property type="evidence" value="ECO:0007669"/>
    <property type="project" value="TreeGrafter"/>
</dbReference>
<evidence type="ECO:0000313" key="10">
    <source>
        <dbReference type="EMBL" id="OGG68386.1"/>
    </source>
</evidence>
<organism evidence="10 11">
    <name type="scientific">Candidatus Kaiserbacteria bacterium RIFCSPHIGHO2_02_FULL_56_30</name>
    <dbReference type="NCBI Taxonomy" id="1798499"/>
    <lineage>
        <taxon>Bacteria</taxon>
        <taxon>Candidatus Kaiseribacteriota</taxon>
    </lineage>
</organism>
<evidence type="ECO:0000259" key="8">
    <source>
        <dbReference type="Pfam" id="PF01431"/>
    </source>
</evidence>
<gene>
    <name evidence="10" type="ORF">A3C95_01620</name>
</gene>
<dbReference type="Proteomes" id="UP000177107">
    <property type="component" value="Unassembled WGS sequence"/>
</dbReference>
<dbReference type="Pfam" id="PF01431">
    <property type="entry name" value="Peptidase_M13"/>
    <property type="match status" value="1"/>
</dbReference>
<keyword evidence="4" id="KW-0479">Metal-binding</keyword>
<dbReference type="InterPro" id="IPR018497">
    <property type="entry name" value="Peptidase_M13_C"/>
</dbReference>
<feature type="domain" description="Peptidase M13 N-terminal" evidence="9">
    <location>
        <begin position="26"/>
        <end position="406"/>
    </location>
</feature>
<name>A0A1F6E424_9BACT</name>
<dbReference type="InterPro" id="IPR042089">
    <property type="entry name" value="Peptidase_M13_dom_2"/>
</dbReference>
<dbReference type="PANTHER" id="PTHR11733:SF167">
    <property type="entry name" value="FI17812P1-RELATED"/>
    <property type="match status" value="1"/>
</dbReference>
<evidence type="ECO:0008006" key="12">
    <source>
        <dbReference type="Google" id="ProtNLM"/>
    </source>
</evidence>
<accession>A0A1F6E424</accession>
<dbReference type="PROSITE" id="PS51885">
    <property type="entry name" value="NEPRILYSIN"/>
    <property type="match status" value="1"/>
</dbReference>
<keyword evidence="7" id="KW-0482">Metalloprotease</keyword>
<evidence type="ECO:0000256" key="2">
    <source>
        <dbReference type="ARBA" id="ARBA00007357"/>
    </source>
</evidence>
<evidence type="ECO:0000256" key="7">
    <source>
        <dbReference type="ARBA" id="ARBA00023049"/>
    </source>
</evidence>
<dbReference type="Gene3D" id="3.40.390.10">
    <property type="entry name" value="Collagenase (Catalytic Domain)"/>
    <property type="match status" value="1"/>
</dbReference>
<dbReference type="GO" id="GO:0004222">
    <property type="term" value="F:metalloendopeptidase activity"/>
    <property type="evidence" value="ECO:0007669"/>
    <property type="project" value="InterPro"/>
</dbReference>
<dbReference type="Gene3D" id="1.10.1380.10">
    <property type="entry name" value="Neutral endopeptidase , domain2"/>
    <property type="match status" value="1"/>
</dbReference>
<evidence type="ECO:0000256" key="4">
    <source>
        <dbReference type="ARBA" id="ARBA00022723"/>
    </source>
</evidence>
<dbReference type="SUPFAM" id="SSF55486">
    <property type="entry name" value="Metalloproteases ('zincins'), catalytic domain"/>
    <property type="match status" value="1"/>
</dbReference>